<dbReference type="OrthoDB" id="527344at2759"/>
<dbReference type="InterPro" id="IPR047151">
    <property type="entry name" value="RNZ2-like"/>
</dbReference>
<dbReference type="PANTHER" id="PTHR12553:SF49">
    <property type="entry name" value="ZINC PHOSPHODIESTERASE ELAC PROTEIN 2"/>
    <property type="match status" value="1"/>
</dbReference>
<dbReference type="InterPro" id="IPR036866">
    <property type="entry name" value="RibonucZ/Hydroxyglut_hydro"/>
</dbReference>
<dbReference type="AlphaFoldDB" id="A0A1E3PA87"/>
<accession>A0A1E3PA87</accession>
<proteinExistence type="inferred from homology"/>
<protein>
    <recommendedName>
        <fullName evidence="4">ribonuclease Z</fullName>
        <ecNumber evidence="4">3.1.26.11</ecNumber>
    </recommendedName>
</protein>
<evidence type="ECO:0000256" key="1">
    <source>
        <dbReference type="ARBA" id="ARBA00000402"/>
    </source>
</evidence>
<keyword evidence="7" id="KW-0479">Metal-binding</keyword>
<dbReference type="CDD" id="cd07718">
    <property type="entry name" value="RNaseZ_ELAC1_ELAC2-C-term-like_MBL-fold"/>
    <property type="match status" value="1"/>
</dbReference>
<dbReference type="GO" id="GO:0042781">
    <property type="term" value="F:3'-tRNA processing endoribonuclease activity"/>
    <property type="evidence" value="ECO:0007669"/>
    <property type="project" value="UniProtKB-EC"/>
</dbReference>
<evidence type="ECO:0000256" key="10">
    <source>
        <dbReference type="ARBA" id="ARBA00022833"/>
    </source>
</evidence>
<dbReference type="GO" id="GO:0005739">
    <property type="term" value="C:mitochondrion"/>
    <property type="evidence" value="ECO:0007669"/>
    <property type="project" value="EnsemblFungi"/>
</dbReference>
<evidence type="ECO:0000256" key="3">
    <source>
        <dbReference type="ARBA" id="ARBA00007823"/>
    </source>
</evidence>
<dbReference type="InterPro" id="IPR027794">
    <property type="entry name" value="tRNase_Z_dom"/>
</dbReference>
<dbReference type="GO" id="GO:0046872">
    <property type="term" value="F:metal ion binding"/>
    <property type="evidence" value="ECO:0007669"/>
    <property type="project" value="UniProtKB-KW"/>
</dbReference>
<dbReference type="GO" id="GO:1990180">
    <property type="term" value="P:mitochondrial tRNA 3'-end processing"/>
    <property type="evidence" value="ECO:0007669"/>
    <property type="project" value="EnsemblFungi"/>
</dbReference>
<reference evidence="12 13" key="1">
    <citation type="journal article" date="2016" name="Proc. Natl. Acad. Sci. U.S.A.">
        <title>Comparative genomics of biotechnologically important yeasts.</title>
        <authorList>
            <person name="Riley R."/>
            <person name="Haridas S."/>
            <person name="Wolfe K.H."/>
            <person name="Lopes M.R."/>
            <person name="Hittinger C.T."/>
            <person name="Goeker M."/>
            <person name="Salamov A.A."/>
            <person name="Wisecaver J.H."/>
            <person name="Long T.M."/>
            <person name="Calvey C.H."/>
            <person name="Aerts A.L."/>
            <person name="Barry K.W."/>
            <person name="Choi C."/>
            <person name="Clum A."/>
            <person name="Coughlan A.Y."/>
            <person name="Deshpande S."/>
            <person name="Douglass A.P."/>
            <person name="Hanson S.J."/>
            <person name="Klenk H.-P."/>
            <person name="LaButti K.M."/>
            <person name="Lapidus A."/>
            <person name="Lindquist E.A."/>
            <person name="Lipzen A.M."/>
            <person name="Meier-Kolthoff J.P."/>
            <person name="Ohm R.A."/>
            <person name="Otillar R.P."/>
            <person name="Pangilinan J.L."/>
            <person name="Peng Y."/>
            <person name="Rokas A."/>
            <person name="Rosa C.A."/>
            <person name="Scheuner C."/>
            <person name="Sibirny A.A."/>
            <person name="Slot J.C."/>
            <person name="Stielow J.B."/>
            <person name="Sun H."/>
            <person name="Kurtzman C.P."/>
            <person name="Blackwell M."/>
            <person name="Grigoriev I.V."/>
            <person name="Jeffries T.W."/>
        </authorList>
    </citation>
    <scope>NUCLEOTIDE SEQUENCE [LARGE SCALE GENOMIC DNA]</scope>
    <source>
        <strain evidence="13">ATCC 58044 / CBS 1984 / NCYC 433 / NRRL Y-366-8</strain>
    </source>
</reference>
<name>A0A1E3PA87_WICAA</name>
<dbReference type="RefSeq" id="XP_019041533.1">
    <property type="nucleotide sequence ID" value="XM_019180789.1"/>
</dbReference>
<dbReference type="PANTHER" id="PTHR12553">
    <property type="entry name" value="ZINC PHOSPHODIESTERASE ELAC PROTEIN 2"/>
    <property type="match status" value="1"/>
</dbReference>
<evidence type="ECO:0000256" key="4">
    <source>
        <dbReference type="ARBA" id="ARBA00012477"/>
    </source>
</evidence>
<dbReference type="EMBL" id="KV454208">
    <property type="protein sequence ID" value="ODQ62326.1"/>
    <property type="molecule type" value="Genomic_DNA"/>
</dbReference>
<comment type="catalytic activity">
    <reaction evidence="1">
        <text>Endonucleolytic cleavage of RNA, removing extra 3' nucleotides from tRNA precursor, generating 3' termini of tRNAs. A 3'-hydroxy group is left at the tRNA terminus and a 5'-phosphoryl group is left at the trailer molecule.</text>
        <dbReference type="EC" id="3.1.26.11"/>
    </reaction>
</comment>
<keyword evidence="9" id="KW-0378">Hydrolase</keyword>
<evidence type="ECO:0000256" key="2">
    <source>
        <dbReference type="ARBA" id="ARBA00001947"/>
    </source>
</evidence>
<dbReference type="STRING" id="683960.A0A1E3PA87"/>
<keyword evidence="8" id="KW-0255">Endonuclease</keyword>
<organism evidence="12 13">
    <name type="scientific">Wickerhamomyces anomalus (strain ATCC 58044 / CBS 1984 / NCYC 433 / NRRL Y-366-8)</name>
    <name type="common">Yeast</name>
    <name type="synonym">Hansenula anomala</name>
    <dbReference type="NCBI Taxonomy" id="683960"/>
    <lineage>
        <taxon>Eukaryota</taxon>
        <taxon>Fungi</taxon>
        <taxon>Dikarya</taxon>
        <taxon>Ascomycota</taxon>
        <taxon>Saccharomycotina</taxon>
        <taxon>Saccharomycetes</taxon>
        <taxon>Phaffomycetales</taxon>
        <taxon>Wickerhamomycetaceae</taxon>
        <taxon>Wickerhamomyces</taxon>
    </lineage>
</organism>
<dbReference type="SUPFAM" id="SSF56281">
    <property type="entry name" value="Metallo-hydrolase/oxidoreductase"/>
    <property type="match status" value="2"/>
</dbReference>
<evidence type="ECO:0000256" key="7">
    <source>
        <dbReference type="ARBA" id="ARBA00022723"/>
    </source>
</evidence>
<gene>
    <name evidence="12" type="ORF">WICANDRAFT_18460</name>
</gene>
<comment type="similarity">
    <text evidence="3">Belongs to the RNase Z family.</text>
</comment>
<evidence type="ECO:0000313" key="13">
    <source>
        <dbReference type="Proteomes" id="UP000094112"/>
    </source>
</evidence>
<dbReference type="EC" id="3.1.26.11" evidence="4"/>
<evidence type="ECO:0000256" key="9">
    <source>
        <dbReference type="ARBA" id="ARBA00022801"/>
    </source>
</evidence>
<dbReference type="GO" id="GO:0005634">
    <property type="term" value="C:nucleus"/>
    <property type="evidence" value="ECO:0007669"/>
    <property type="project" value="EnsemblFungi"/>
</dbReference>
<evidence type="ECO:0000313" key="12">
    <source>
        <dbReference type="EMBL" id="ODQ62326.1"/>
    </source>
</evidence>
<dbReference type="FunFam" id="3.60.15.10:FF:000065">
    <property type="entry name" value="Ribonuclease Z"/>
    <property type="match status" value="1"/>
</dbReference>
<dbReference type="GeneID" id="30198035"/>
<dbReference type="Gene3D" id="3.60.15.10">
    <property type="entry name" value="Ribonuclease Z/Hydroxyacylglutathione hydrolase-like"/>
    <property type="match status" value="2"/>
</dbReference>
<dbReference type="Pfam" id="PF13691">
    <property type="entry name" value="Lactamase_B_4"/>
    <property type="match status" value="1"/>
</dbReference>
<keyword evidence="5" id="KW-0819">tRNA processing</keyword>
<keyword evidence="13" id="KW-1185">Reference proteome</keyword>
<feature type="domain" description="tRNase Z endonuclease" evidence="11">
    <location>
        <begin position="6"/>
        <end position="67"/>
    </location>
</feature>
<evidence type="ECO:0000256" key="8">
    <source>
        <dbReference type="ARBA" id="ARBA00022759"/>
    </source>
</evidence>
<comment type="cofactor">
    <cofactor evidence="2">
        <name>Zn(2+)</name>
        <dbReference type="ChEBI" id="CHEBI:29105"/>
    </cofactor>
</comment>
<evidence type="ECO:0000256" key="6">
    <source>
        <dbReference type="ARBA" id="ARBA00022722"/>
    </source>
</evidence>
<sequence>MYQFKVITHPTSDTRQPSLLLITDNKRYLFGSIPEGSQRALNQQKLKVSKLSTIFLTGDLNWERVGGLAGLILTISDQGSKYLNIVNGSGILDYAISSWRNFVFRFGMNITTKIQKTGESLKEEAINVKTINLKGSSNTGTFDEQSQQKLKRLVQNMFPTSAPKQQQDDVNSSRKYVHIKLPDVTKNKISTCYEIQFDPTRGKFQVEKAKQLNITNKRFYGLLASGKEVELEDGRIVKPADVLSESRIFQKVLVIDIPSNEFLQSAYETNWGDNVGLIFHFLADEVEPFSESYMKFIESFGPDCRHHISHPRYCPDSIVFEGSALMTLKLKCLLINQFNIQSSSEAQSLLPENISENIKLCLKGQSFEIVSTTKGIPNQINITESGESGAFDWNSLLENEVVPLNLDLKHKRDQILDESSVSSKSIKAGLPLIDQVETITLGTGSALPSKYRNVSSSLVRIPYESEEGVGYRSVLLDAGENTLGTIKRTLGPENLEFYFKELKLVYLSHLHADHHLGIISILKEWYKFNHNNDQPLYLVTPWQYSHFVNEWFNVEGDKSILDRITYISCENFLVGKERNEVEQIDFEDFEIGTEMDFVSATKSPKRDINAILSLYRGVGIKKLATCRAIHCAWAYSCSITFKTSQHGDIEGPNTFKVSYSGDTRPNLYSFSNGIGKASDLLIHEATLENSKEEEAKLKRHCTINEAIDVSNNMKAKKLILTHFSQRYPKFPEISNNIVVQSDYCYAFDGMIVKYDQISEQVKVIEEMKKIFENEINDDDD</sequence>
<evidence type="ECO:0000259" key="11">
    <source>
        <dbReference type="Pfam" id="PF13691"/>
    </source>
</evidence>
<keyword evidence="10" id="KW-0862">Zinc</keyword>
<dbReference type="Proteomes" id="UP000094112">
    <property type="component" value="Unassembled WGS sequence"/>
</dbReference>
<keyword evidence="6" id="KW-0540">Nuclease</keyword>
<feature type="non-terminal residue" evidence="12">
    <location>
        <position position="780"/>
    </location>
</feature>
<evidence type="ECO:0000256" key="5">
    <source>
        <dbReference type="ARBA" id="ARBA00022694"/>
    </source>
</evidence>